<gene>
    <name evidence="4" type="primary">AVEN_10988_1</name>
    <name evidence="4" type="ORF">TNCV_4414541</name>
</gene>
<dbReference type="PANTHER" id="PTHR24341:SF6">
    <property type="entry name" value="HOMEOBOX PROTEIN INVECTED"/>
    <property type="match status" value="1"/>
</dbReference>
<comment type="subcellular location">
    <subcellularLocation>
        <location evidence="1">Nucleus</location>
    </subcellularLocation>
</comment>
<dbReference type="EMBL" id="BMAU01021244">
    <property type="protein sequence ID" value="GFY04366.1"/>
    <property type="molecule type" value="Genomic_DNA"/>
</dbReference>
<feature type="region of interest" description="Disordered" evidence="3">
    <location>
        <begin position="1"/>
        <end position="70"/>
    </location>
</feature>
<keyword evidence="2" id="KW-0539">Nucleus</keyword>
<protein>
    <submittedName>
        <fullName evidence="4">Uncharacterized protein</fullName>
    </submittedName>
</protein>
<name>A0A8X6S243_TRICX</name>
<dbReference type="GO" id="GO:0030182">
    <property type="term" value="P:neuron differentiation"/>
    <property type="evidence" value="ECO:0007669"/>
    <property type="project" value="TreeGrafter"/>
</dbReference>
<keyword evidence="5" id="KW-1185">Reference proteome</keyword>
<dbReference type="GO" id="GO:0000981">
    <property type="term" value="F:DNA-binding transcription factor activity, RNA polymerase II-specific"/>
    <property type="evidence" value="ECO:0007669"/>
    <property type="project" value="TreeGrafter"/>
</dbReference>
<evidence type="ECO:0000256" key="3">
    <source>
        <dbReference type="SAM" id="MobiDB-lite"/>
    </source>
</evidence>
<evidence type="ECO:0000313" key="5">
    <source>
        <dbReference type="Proteomes" id="UP000887159"/>
    </source>
</evidence>
<dbReference type="Proteomes" id="UP000887159">
    <property type="component" value="Unassembled WGS sequence"/>
</dbReference>
<dbReference type="GO" id="GO:0000978">
    <property type="term" value="F:RNA polymerase II cis-regulatory region sequence-specific DNA binding"/>
    <property type="evidence" value="ECO:0007669"/>
    <property type="project" value="TreeGrafter"/>
</dbReference>
<comment type="caution">
    <text evidence="4">The sequence shown here is derived from an EMBL/GenBank/DDBJ whole genome shotgun (WGS) entry which is preliminary data.</text>
</comment>
<evidence type="ECO:0000256" key="1">
    <source>
        <dbReference type="ARBA" id="ARBA00004123"/>
    </source>
</evidence>
<proteinExistence type="predicted"/>
<feature type="compositionally biased region" description="Basic and acidic residues" evidence="3">
    <location>
        <begin position="42"/>
        <end position="53"/>
    </location>
</feature>
<dbReference type="AlphaFoldDB" id="A0A8X6S243"/>
<dbReference type="GO" id="GO:0005634">
    <property type="term" value="C:nucleus"/>
    <property type="evidence" value="ECO:0007669"/>
    <property type="project" value="UniProtKB-SubCell"/>
</dbReference>
<sequence length="184" mass="20112">MALDLESVDSRSSSPQEHTGRPGAPQSHPLKFSIEKILSPDFGRRDSTKDTGHNENTAPGGSADSGKVGFPPKEAGKIVFPAWLFCTRYSDRPSSEKQFLQSNYRSKTNSVVRRSPVAALVSPRSQSCPSTASFSIAPRTRLSVLGLAVEMRQWTCAMSPDNCTQIREGLTERDRDEECVAPTP</sequence>
<dbReference type="InterPro" id="IPR050720">
    <property type="entry name" value="Engrailed_Homeobox_TFs"/>
</dbReference>
<organism evidence="4 5">
    <name type="scientific">Trichonephila clavipes</name>
    <name type="common">Golden silk orbweaver</name>
    <name type="synonym">Nephila clavipes</name>
    <dbReference type="NCBI Taxonomy" id="2585209"/>
    <lineage>
        <taxon>Eukaryota</taxon>
        <taxon>Metazoa</taxon>
        <taxon>Ecdysozoa</taxon>
        <taxon>Arthropoda</taxon>
        <taxon>Chelicerata</taxon>
        <taxon>Arachnida</taxon>
        <taxon>Araneae</taxon>
        <taxon>Araneomorphae</taxon>
        <taxon>Entelegynae</taxon>
        <taxon>Araneoidea</taxon>
        <taxon>Nephilidae</taxon>
        <taxon>Trichonephila</taxon>
    </lineage>
</organism>
<reference evidence="4" key="1">
    <citation type="submission" date="2020-08" db="EMBL/GenBank/DDBJ databases">
        <title>Multicomponent nature underlies the extraordinary mechanical properties of spider dragline silk.</title>
        <authorList>
            <person name="Kono N."/>
            <person name="Nakamura H."/>
            <person name="Mori M."/>
            <person name="Yoshida Y."/>
            <person name="Ohtoshi R."/>
            <person name="Malay A.D."/>
            <person name="Moran D.A.P."/>
            <person name="Tomita M."/>
            <person name="Numata K."/>
            <person name="Arakawa K."/>
        </authorList>
    </citation>
    <scope>NUCLEOTIDE SEQUENCE</scope>
</reference>
<evidence type="ECO:0000313" key="4">
    <source>
        <dbReference type="EMBL" id="GFY04366.1"/>
    </source>
</evidence>
<evidence type="ECO:0000256" key="2">
    <source>
        <dbReference type="ARBA" id="ARBA00023242"/>
    </source>
</evidence>
<dbReference type="PANTHER" id="PTHR24341">
    <property type="entry name" value="HOMEOBOX PROTEIN ENGRAILED"/>
    <property type="match status" value="1"/>
</dbReference>
<accession>A0A8X6S243</accession>